<dbReference type="InterPro" id="IPR005821">
    <property type="entry name" value="Ion_trans_dom"/>
</dbReference>
<keyword evidence="4 6" id="KW-0472">Membrane</keyword>
<reference evidence="8" key="1">
    <citation type="submission" date="2021-03" db="EMBL/GenBank/DDBJ databases">
        <authorList>
            <person name="Bekaert M."/>
        </authorList>
    </citation>
    <scope>NUCLEOTIDE SEQUENCE</scope>
</reference>
<keyword evidence="9" id="KW-1185">Reference proteome</keyword>
<evidence type="ECO:0000256" key="2">
    <source>
        <dbReference type="ARBA" id="ARBA00022692"/>
    </source>
</evidence>
<dbReference type="InterPro" id="IPR043203">
    <property type="entry name" value="VGCC_Ca_Na"/>
</dbReference>
<accession>A0A8S3V7D4</accession>
<comment type="caution">
    <text evidence="8">The sequence shown here is derived from an EMBL/GenBank/DDBJ whole genome shotgun (WGS) entry which is preliminary data.</text>
</comment>
<feature type="domain" description="Ion transport" evidence="7">
    <location>
        <begin position="8"/>
        <end position="276"/>
    </location>
</feature>
<proteinExistence type="predicted"/>
<evidence type="ECO:0000313" key="9">
    <source>
        <dbReference type="Proteomes" id="UP000683360"/>
    </source>
</evidence>
<dbReference type="GO" id="GO:0005248">
    <property type="term" value="F:voltage-gated sodium channel activity"/>
    <property type="evidence" value="ECO:0007669"/>
    <property type="project" value="TreeGrafter"/>
</dbReference>
<evidence type="ECO:0000313" key="8">
    <source>
        <dbReference type="EMBL" id="CAG2249982.1"/>
    </source>
</evidence>
<dbReference type="PANTHER" id="PTHR10037">
    <property type="entry name" value="VOLTAGE-GATED CATION CHANNEL CALCIUM AND SODIUM"/>
    <property type="match status" value="1"/>
</dbReference>
<feature type="transmembrane region" description="Helical" evidence="6">
    <location>
        <begin position="15"/>
        <end position="35"/>
    </location>
</feature>
<dbReference type="Proteomes" id="UP000683360">
    <property type="component" value="Unassembled WGS sequence"/>
</dbReference>
<feature type="transmembrane region" description="Helical" evidence="6">
    <location>
        <begin position="47"/>
        <end position="64"/>
    </location>
</feature>
<feature type="transmembrane region" description="Helical" evidence="6">
    <location>
        <begin position="246"/>
        <end position="272"/>
    </location>
</feature>
<dbReference type="PANTHER" id="PTHR10037:SF62">
    <property type="entry name" value="SODIUM CHANNEL PROTEIN 60E"/>
    <property type="match status" value="1"/>
</dbReference>
<evidence type="ECO:0000256" key="3">
    <source>
        <dbReference type="ARBA" id="ARBA00022989"/>
    </source>
</evidence>
<dbReference type="Gene3D" id="1.20.120.350">
    <property type="entry name" value="Voltage-gated potassium channels. Chain C"/>
    <property type="match status" value="1"/>
</dbReference>
<keyword evidence="2 6" id="KW-0812">Transmembrane</keyword>
<evidence type="ECO:0000256" key="4">
    <source>
        <dbReference type="ARBA" id="ARBA00023136"/>
    </source>
</evidence>
<gene>
    <name evidence="8" type="ORF">MEDL_61751</name>
</gene>
<sequence length="297" mass="33368">MSLGPDSKAAETAEYAFLAIYTLESIIKILARGFILHKFTYLRDPWNWLDFAVIVSAYVTTIISEVSGSSGTNLQALRTFRVFRALKTISIVPGLKTLVGALLRAFKLLFEVIILITFCLAVFALFGLQVYMGVLRQKCVVDVPSYNATSSMNYLAYYNDWIKNTSNWYEDPDNGGTYIICGNASGSGQCNSGYTCLPDIGENPNYGYTSFDHFGWAMLTSFQLITLDFWEDSYNKIIRASGPWNVLFFVIVVFFGSFYLINLMLAVVAMSYQEEAVSAGKEKADNEKKQKERENKS</sequence>
<evidence type="ECO:0000256" key="5">
    <source>
        <dbReference type="SAM" id="MobiDB-lite"/>
    </source>
</evidence>
<name>A0A8S3V7D4_MYTED</name>
<dbReference type="AlphaFoldDB" id="A0A8S3V7D4"/>
<feature type="compositionally biased region" description="Basic and acidic residues" evidence="5">
    <location>
        <begin position="280"/>
        <end position="297"/>
    </location>
</feature>
<evidence type="ECO:0000256" key="1">
    <source>
        <dbReference type="ARBA" id="ARBA00004141"/>
    </source>
</evidence>
<feature type="region of interest" description="Disordered" evidence="5">
    <location>
        <begin position="278"/>
        <end position="297"/>
    </location>
</feature>
<dbReference type="InterPro" id="IPR027359">
    <property type="entry name" value="Volt_channel_dom_sf"/>
</dbReference>
<organism evidence="8 9">
    <name type="scientific">Mytilus edulis</name>
    <name type="common">Blue mussel</name>
    <dbReference type="NCBI Taxonomy" id="6550"/>
    <lineage>
        <taxon>Eukaryota</taxon>
        <taxon>Metazoa</taxon>
        <taxon>Spiralia</taxon>
        <taxon>Lophotrochozoa</taxon>
        <taxon>Mollusca</taxon>
        <taxon>Bivalvia</taxon>
        <taxon>Autobranchia</taxon>
        <taxon>Pteriomorphia</taxon>
        <taxon>Mytilida</taxon>
        <taxon>Mytiloidea</taxon>
        <taxon>Mytilidae</taxon>
        <taxon>Mytilinae</taxon>
        <taxon>Mytilus</taxon>
    </lineage>
</organism>
<dbReference type="OrthoDB" id="2984333at2759"/>
<dbReference type="Pfam" id="PF00520">
    <property type="entry name" value="Ion_trans"/>
    <property type="match status" value="1"/>
</dbReference>
<dbReference type="Gene3D" id="1.10.287.70">
    <property type="match status" value="1"/>
</dbReference>
<dbReference type="GO" id="GO:0086010">
    <property type="term" value="P:membrane depolarization during action potential"/>
    <property type="evidence" value="ECO:0007669"/>
    <property type="project" value="TreeGrafter"/>
</dbReference>
<evidence type="ECO:0000256" key="6">
    <source>
        <dbReference type="SAM" id="Phobius"/>
    </source>
</evidence>
<dbReference type="EMBL" id="CAJPWZ010003023">
    <property type="protein sequence ID" value="CAG2249982.1"/>
    <property type="molecule type" value="Genomic_DNA"/>
</dbReference>
<comment type="subcellular location">
    <subcellularLocation>
        <location evidence="1">Membrane</location>
        <topology evidence="1">Multi-pass membrane protein</topology>
    </subcellularLocation>
</comment>
<keyword evidence="3 6" id="KW-1133">Transmembrane helix</keyword>
<dbReference type="GO" id="GO:0001518">
    <property type="term" value="C:voltage-gated sodium channel complex"/>
    <property type="evidence" value="ECO:0007669"/>
    <property type="project" value="TreeGrafter"/>
</dbReference>
<dbReference type="GO" id="GO:0019228">
    <property type="term" value="P:neuronal action potential"/>
    <property type="evidence" value="ECO:0007669"/>
    <property type="project" value="TreeGrafter"/>
</dbReference>
<evidence type="ECO:0000259" key="7">
    <source>
        <dbReference type="Pfam" id="PF00520"/>
    </source>
</evidence>
<feature type="transmembrane region" description="Helical" evidence="6">
    <location>
        <begin position="108"/>
        <end position="128"/>
    </location>
</feature>
<protein>
    <recommendedName>
        <fullName evidence="7">Ion transport domain-containing protein</fullName>
    </recommendedName>
</protein>
<dbReference type="SUPFAM" id="SSF81324">
    <property type="entry name" value="Voltage-gated potassium channels"/>
    <property type="match status" value="1"/>
</dbReference>